<protein>
    <submittedName>
        <fullName evidence="9">Spore germination protein, amino acid permease</fullName>
    </submittedName>
</protein>
<feature type="transmembrane region" description="Helical" evidence="8">
    <location>
        <begin position="83"/>
        <end position="108"/>
    </location>
</feature>
<dbReference type="GO" id="GO:0016020">
    <property type="term" value="C:membrane"/>
    <property type="evidence" value="ECO:0007669"/>
    <property type="project" value="UniProtKB-SubCell"/>
</dbReference>
<feature type="transmembrane region" description="Helical" evidence="8">
    <location>
        <begin position="12"/>
        <end position="37"/>
    </location>
</feature>
<dbReference type="PANTHER" id="PTHR34975">
    <property type="entry name" value="SPORE GERMINATION PROTEIN A2"/>
    <property type="match status" value="1"/>
</dbReference>
<evidence type="ECO:0000256" key="3">
    <source>
        <dbReference type="ARBA" id="ARBA00022448"/>
    </source>
</evidence>
<organism evidence="9 10">
    <name type="scientific">Schinkia azotoformans MEV2011</name>
    <dbReference type="NCBI Taxonomy" id="1348973"/>
    <lineage>
        <taxon>Bacteria</taxon>
        <taxon>Bacillati</taxon>
        <taxon>Bacillota</taxon>
        <taxon>Bacilli</taxon>
        <taxon>Bacillales</taxon>
        <taxon>Bacillaceae</taxon>
        <taxon>Calidifontibacillus/Schinkia group</taxon>
        <taxon>Schinkia</taxon>
    </lineage>
</organism>
<keyword evidence="4" id="KW-0309">Germination</keyword>
<feature type="transmembrane region" description="Helical" evidence="8">
    <location>
        <begin position="143"/>
        <end position="165"/>
    </location>
</feature>
<comment type="similarity">
    <text evidence="2">Belongs to the amino acid-polyamine-organocation (APC) superfamily. Spore germination protein (SGP) (TC 2.A.3.9) family.</text>
</comment>
<evidence type="ECO:0000256" key="8">
    <source>
        <dbReference type="SAM" id="Phobius"/>
    </source>
</evidence>
<gene>
    <name evidence="9" type="ORF">M670_03068</name>
</gene>
<evidence type="ECO:0000256" key="7">
    <source>
        <dbReference type="ARBA" id="ARBA00023136"/>
    </source>
</evidence>
<keyword evidence="6 8" id="KW-1133">Transmembrane helix</keyword>
<feature type="transmembrane region" description="Helical" evidence="8">
    <location>
        <begin position="220"/>
        <end position="240"/>
    </location>
</feature>
<dbReference type="GO" id="GO:0009847">
    <property type="term" value="P:spore germination"/>
    <property type="evidence" value="ECO:0007669"/>
    <property type="project" value="InterPro"/>
</dbReference>
<reference evidence="9 10" key="1">
    <citation type="submission" date="2014-04" db="EMBL/GenBank/DDBJ databases">
        <title>Draft genome sequence of Bacillus azotoformans MEV2011, a (co-) denitrifying strain unable to grow in the presence of oxygen.</title>
        <authorList>
            <person name="Nielsen M."/>
            <person name="Schreiber L."/>
            <person name="Finster K."/>
            <person name="Schramm A."/>
        </authorList>
    </citation>
    <scope>NUCLEOTIDE SEQUENCE [LARGE SCALE GENOMIC DNA]</scope>
    <source>
        <strain evidence="9 10">MEV2011</strain>
    </source>
</reference>
<evidence type="ECO:0000313" key="10">
    <source>
        <dbReference type="Proteomes" id="UP000027936"/>
    </source>
</evidence>
<keyword evidence="3" id="KW-0813">Transport</keyword>
<comment type="caution">
    <text evidence="9">The sequence shown here is derived from an EMBL/GenBank/DDBJ whole genome shotgun (WGS) entry which is preliminary data.</text>
</comment>
<evidence type="ECO:0000256" key="5">
    <source>
        <dbReference type="ARBA" id="ARBA00022692"/>
    </source>
</evidence>
<dbReference type="AlphaFoldDB" id="A0A072NJ92"/>
<feature type="transmembrane region" description="Helical" evidence="8">
    <location>
        <begin position="269"/>
        <end position="291"/>
    </location>
</feature>
<evidence type="ECO:0000313" key="9">
    <source>
        <dbReference type="EMBL" id="KEF37764.1"/>
    </source>
</evidence>
<dbReference type="EMBL" id="JJRY01000012">
    <property type="protein sequence ID" value="KEF37764.1"/>
    <property type="molecule type" value="Genomic_DNA"/>
</dbReference>
<evidence type="ECO:0000256" key="4">
    <source>
        <dbReference type="ARBA" id="ARBA00022544"/>
    </source>
</evidence>
<keyword evidence="7 8" id="KW-0472">Membrane</keyword>
<feature type="transmembrane region" description="Helical" evidence="8">
    <location>
        <begin position="341"/>
        <end position="358"/>
    </location>
</feature>
<evidence type="ECO:0000256" key="2">
    <source>
        <dbReference type="ARBA" id="ARBA00007998"/>
    </source>
</evidence>
<comment type="subcellular location">
    <subcellularLocation>
        <location evidence="1">Membrane</location>
        <topology evidence="1">Multi-pass membrane protein</topology>
    </subcellularLocation>
</comment>
<dbReference type="OrthoDB" id="2380240at2"/>
<evidence type="ECO:0000256" key="6">
    <source>
        <dbReference type="ARBA" id="ARBA00022989"/>
    </source>
</evidence>
<accession>A0A072NJ92</accession>
<feature type="transmembrane region" description="Helical" evidence="8">
    <location>
        <begin position="43"/>
        <end position="62"/>
    </location>
</feature>
<evidence type="ECO:0000256" key="1">
    <source>
        <dbReference type="ARBA" id="ARBA00004141"/>
    </source>
</evidence>
<dbReference type="PANTHER" id="PTHR34975:SF2">
    <property type="entry name" value="SPORE GERMINATION PROTEIN A2"/>
    <property type="match status" value="1"/>
</dbReference>
<proteinExistence type="inferred from homology"/>
<dbReference type="InterPro" id="IPR004761">
    <property type="entry name" value="Spore_GerAB"/>
</dbReference>
<dbReference type="RefSeq" id="WP_035196537.1">
    <property type="nucleotide sequence ID" value="NZ_JJRY01000012.1"/>
</dbReference>
<sequence length="362" mass="41198">MLKPIDKRFQVSPFLVFYITTSVQVGVGVLGFQPFILDAGQDGWVAVILAGLMVHGIIWIMYKLIRNGKGDLIDIHQQAFGKWIGNLLSIGVMLYFIITAITVLRSYIEVVQVWIFPDLATWSFALPFIMLTYYVVMGGFRTVVGISFFSIILPAYLALTFLFPLKFAKWENLGPLFDVGLQPLFSASLKMTLSYLGFSVLLVFHPYVKDGMNTQKWAQLGTLTTTLFYVLIEIVTIIYYSPGQLKIVTWPTLGLWKTAELPFVERFEFIGISTWLLVVLPNITIFLWAASRIGKRVVGFKQKYFLVIILIIVFIGCNYFEKRENIGQLSNNVGAIGKYYNFVYIPLLFIIHSISVKVRKSK</sequence>
<feature type="transmembrane region" description="Helical" evidence="8">
    <location>
        <begin position="185"/>
        <end position="208"/>
    </location>
</feature>
<keyword evidence="5 8" id="KW-0812">Transmembrane</keyword>
<name>A0A072NJ92_SCHAZ</name>
<dbReference type="NCBIfam" id="TIGR00912">
    <property type="entry name" value="2A0309"/>
    <property type="match status" value="1"/>
</dbReference>
<feature type="transmembrane region" description="Helical" evidence="8">
    <location>
        <begin position="114"/>
        <end position="136"/>
    </location>
</feature>
<dbReference type="PATRIC" id="fig|1348973.3.peg.2968"/>
<dbReference type="Proteomes" id="UP000027936">
    <property type="component" value="Unassembled WGS sequence"/>
</dbReference>
<dbReference type="Pfam" id="PF03845">
    <property type="entry name" value="Spore_permease"/>
    <property type="match status" value="1"/>
</dbReference>
<feature type="transmembrane region" description="Helical" evidence="8">
    <location>
        <begin position="303"/>
        <end position="321"/>
    </location>
</feature>